<feature type="signal peptide" evidence="1">
    <location>
        <begin position="1"/>
        <end position="22"/>
    </location>
</feature>
<evidence type="ECO:0000259" key="2">
    <source>
        <dbReference type="Pfam" id="PF16747"/>
    </source>
</evidence>
<dbReference type="Proteomes" id="UP001211097">
    <property type="component" value="Chromosome"/>
</dbReference>
<keyword evidence="1" id="KW-0732">Signal</keyword>
<gene>
    <name evidence="3" type="ORF">PKF023_11120</name>
</gene>
<dbReference type="AlphaFoldDB" id="A0A9C7CJ53"/>
<accession>A0A9C7CJ53</accession>
<dbReference type="KEGG" id="pyt:PKF023_11120"/>
<evidence type="ECO:0000256" key="1">
    <source>
        <dbReference type="SAM" id="SignalP"/>
    </source>
</evidence>
<organism evidence="3">
    <name type="scientific">Polynucleobacter yangtzensis</name>
    <dbReference type="NCBI Taxonomy" id="1743159"/>
    <lineage>
        <taxon>Bacteria</taxon>
        <taxon>Pseudomonadati</taxon>
        <taxon>Pseudomonadota</taxon>
        <taxon>Betaproteobacteria</taxon>
        <taxon>Burkholderiales</taxon>
        <taxon>Burkholderiaceae</taxon>
        <taxon>Polynucleobacter</taxon>
    </lineage>
</organism>
<feature type="chain" id="PRO_5039249303" description="Surface-adhesin protein E-like domain-containing protein" evidence="1">
    <location>
        <begin position="23"/>
        <end position="134"/>
    </location>
</feature>
<sequence length="134" mass="14517">MKSIASLLTMSAALLVSENALAAWQEIGKNDQSVVFVDTATLQTQGNLAQIMSMLDFLKPGQDPQTKENVNSIIGLNEYDCSTGKYRPLEFKVFTGNRGKGKVIVDQKTPDSVFEAIPNGSWAAGVFNVACRSK</sequence>
<dbReference type="InterPro" id="IPR031939">
    <property type="entry name" value="Adhesin_E-like"/>
</dbReference>
<feature type="domain" description="Surface-adhesin protein E-like" evidence="2">
    <location>
        <begin position="24"/>
        <end position="132"/>
    </location>
</feature>
<dbReference type="EMBL" id="AP026973">
    <property type="protein sequence ID" value="BDT77309.1"/>
    <property type="molecule type" value="Genomic_DNA"/>
</dbReference>
<protein>
    <recommendedName>
        <fullName evidence="2">Surface-adhesin protein E-like domain-containing protein</fullName>
    </recommendedName>
</protein>
<proteinExistence type="predicted"/>
<name>A0A9C7CJ53_9BURK</name>
<dbReference type="Pfam" id="PF16747">
    <property type="entry name" value="Adhesin_E"/>
    <property type="match status" value="1"/>
</dbReference>
<evidence type="ECO:0000313" key="3">
    <source>
        <dbReference type="EMBL" id="BDT77309.1"/>
    </source>
</evidence>
<reference evidence="3" key="1">
    <citation type="submission" date="2022-11" db="EMBL/GenBank/DDBJ databases">
        <title>Complete Genome Sequences of three Polynucleobacter sp. Subcluster PnecC Strains KF022, KF023, and KF032 Isolated from a Shallow Eutrophic Lake in Japan.</title>
        <authorList>
            <person name="Ogata Y."/>
            <person name="Watanabe K."/>
            <person name="Takemine S."/>
            <person name="Shindo C."/>
            <person name="Kurokawa R."/>
            <person name="Suda W."/>
        </authorList>
    </citation>
    <scope>NUCLEOTIDE SEQUENCE</scope>
    <source>
        <strain evidence="3">KF023</strain>
    </source>
</reference>